<dbReference type="OrthoDB" id="2803395at2759"/>
<name>A0A4R0RP42_9APHY</name>
<keyword evidence="2" id="KW-1185">Reference proteome</keyword>
<sequence length="395" mass="44608">MVVEMPLKCHEETRRLKRTGVYVYYSTPDTLENEDLGRLAALQLVSNSQPSLSASTTMPSPRTSILELFPMEILLVVKENVPKSDLRTHVCFHDAFSTVGPRLYGTKKRQQVFWQTACILSGVGMIGDEDNPNYVDWRKVAFKCIRKCGFCVHPACGGNLLEQNGSLLLIPWIVSTCTLTSCPQRRSSRLSLLSLPGEANWQTIKALCEDFASGDYISSPALKFLRFRDANYNSSLDADAWLYDPSRTEHLNQNPDRQRLSDHPIADRSFAVFPPVSVMTLDVHSQVTTLTRTYGVTTWDVRESLQLRLGDRDTRTSDAKYNLSSWLMESGIDYQDAFYGAHIADIMEELASVRQFLSYFPLDGLEYQSPGHPCLLRLEGPTMKLQHSVAKVYES</sequence>
<dbReference type="Proteomes" id="UP000292702">
    <property type="component" value="Unassembled WGS sequence"/>
</dbReference>
<evidence type="ECO:0000313" key="2">
    <source>
        <dbReference type="Proteomes" id="UP000292702"/>
    </source>
</evidence>
<gene>
    <name evidence="1" type="ORF">EIP91_000592</name>
</gene>
<reference evidence="1 2" key="1">
    <citation type="submission" date="2018-11" db="EMBL/GenBank/DDBJ databases">
        <title>Genome assembly of Steccherinum ochraceum LE-BIN_3174, the white-rot fungus of the Steccherinaceae family (The Residual Polyporoid clade, Polyporales, Basidiomycota).</title>
        <authorList>
            <person name="Fedorova T.V."/>
            <person name="Glazunova O.A."/>
            <person name="Landesman E.O."/>
            <person name="Moiseenko K.V."/>
            <person name="Psurtseva N.V."/>
            <person name="Savinova O.S."/>
            <person name="Shakhova N.V."/>
            <person name="Tyazhelova T.V."/>
            <person name="Vasina D.V."/>
        </authorList>
    </citation>
    <scope>NUCLEOTIDE SEQUENCE [LARGE SCALE GENOMIC DNA]</scope>
    <source>
        <strain evidence="1 2">LE-BIN_3174</strain>
    </source>
</reference>
<dbReference type="AlphaFoldDB" id="A0A4R0RP42"/>
<protein>
    <submittedName>
        <fullName evidence="1">Uncharacterized protein</fullName>
    </submittedName>
</protein>
<proteinExistence type="predicted"/>
<accession>A0A4R0RP42</accession>
<comment type="caution">
    <text evidence="1">The sequence shown here is derived from an EMBL/GenBank/DDBJ whole genome shotgun (WGS) entry which is preliminary data.</text>
</comment>
<organism evidence="1 2">
    <name type="scientific">Steccherinum ochraceum</name>
    <dbReference type="NCBI Taxonomy" id="92696"/>
    <lineage>
        <taxon>Eukaryota</taxon>
        <taxon>Fungi</taxon>
        <taxon>Dikarya</taxon>
        <taxon>Basidiomycota</taxon>
        <taxon>Agaricomycotina</taxon>
        <taxon>Agaricomycetes</taxon>
        <taxon>Polyporales</taxon>
        <taxon>Steccherinaceae</taxon>
        <taxon>Steccherinum</taxon>
    </lineage>
</organism>
<evidence type="ECO:0000313" key="1">
    <source>
        <dbReference type="EMBL" id="TCD67079.1"/>
    </source>
</evidence>
<dbReference type="EMBL" id="RWJN01000111">
    <property type="protein sequence ID" value="TCD67079.1"/>
    <property type="molecule type" value="Genomic_DNA"/>
</dbReference>